<dbReference type="EMBL" id="JACXSS010000001">
    <property type="protein sequence ID" value="MBD9357367.1"/>
    <property type="molecule type" value="Genomic_DNA"/>
</dbReference>
<evidence type="ECO:0000313" key="2">
    <source>
        <dbReference type="Proteomes" id="UP000652176"/>
    </source>
</evidence>
<keyword evidence="2" id="KW-1185">Reference proteome</keyword>
<organism evidence="1 2">
    <name type="scientific">Methylomonas albis</name>
    <dbReference type="NCBI Taxonomy" id="1854563"/>
    <lineage>
        <taxon>Bacteria</taxon>
        <taxon>Pseudomonadati</taxon>
        <taxon>Pseudomonadota</taxon>
        <taxon>Gammaproteobacteria</taxon>
        <taxon>Methylococcales</taxon>
        <taxon>Methylococcaceae</taxon>
        <taxon>Methylomonas</taxon>
    </lineage>
</organism>
<evidence type="ECO:0000313" key="1">
    <source>
        <dbReference type="EMBL" id="MBD9357367.1"/>
    </source>
</evidence>
<accession>A0ABR9D667</accession>
<dbReference type="SUPFAM" id="SSF56059">
    <property type="entry name" value="Glutathione synthetase ATP-binding domain-like"/>
    <property type="match status" value="1"/>
</dbReference>
<sequence length="364" mass="40514">MEPEAAITVLRKDLLRKKWNALCTDDKTLHPVEYCLIRYRDYTFQDIVHIENQALLQSEGQFVVKPNALDASIAINVASCNAQLAVAISRTKEELTKLALDVDSLGISIFPEILVEAMIPRSASLHPGAEFSAEFISTPAETDVHHQLIGITQKYIDRETHVEVAHHHPSESFPPSLLANLEASIKRLLHDLKINCSISHWEFIVTTEDKLALVEGQLRPAGDQIMELIRLATGVDPYVRLFDAMFSCNNHEHSRQIPLTRSNIVAAVHFPKPSSNIFGPMQLDLGALTKDASDHSVTVSRDFFSANLWSSDSNWSQRYVAVLTVGDSYQSAYDQCLTLVSQLRLIGFNDEGAELVAGMQLKAV</sequence>
<dbReference type="Gene3D" id="3.30.470.20">
    <property type="entry name" value="ATP-grasp fold, B domain"/>
    <property type="match status" value="1"/>
</dbReference>
<proteinExistence type="predicted"/>
<gene>
    <name evidence="1" type="ORF">IE877_16020</name>
</gene>
<protein>
    <submittedName>
        <fullName evidence="1">ATP-grasp domain-containing protein</fullName>
    </submittedName>
</protein>
<dbReference type="RefSeq" id="WP_192375651.1">
    <property type="nucleotide sequence ID" value="NZ_JACXSS010000001.1"/>
</dbReference>
<dbReference type="Proteomes" id="UP000652176">
    <property type="component" value="Unassembled WGS sequence"/>
</dbReference>
<comment type="caution">
    <text evidence="1">The sequence shown here is derived from an EMBL/GenBank/DDBJ whole genome shotgun (WGS) entry which is preliminary data.</text>
</comment>
<name>A0ABR9D667_9GAMM</name>
<reference evidence="1 2" key="1">
    <citation type="submission" date="2020-09" db="EMBL/GenBank/DDBJ databases">
        <title>Methylomonas albis sp. nov. and Methylomonas fluvii sp. nov.: Two cold-adapted methanotrophs from the River Elbe and an amended description of Methylovulum psychrotolerans strain Eb1.</title>
        <authorList>
            <person name="Bussmann I.K."/>
            <person name="Klings K.-W."/>
            <person name="Warnstedt J."/>
            <person name="Hoppert M."/>
            <person name="Saborowski A."/>
            <person name="Horn F."/>
            <person name="Liebner S."/>
        </authorList>
    </citation>
    <scope>NUCLEOTIDE SEQUENCE [LARGE SCALE GENOMIC DNA]</scope>
    <source>
        <strain evidence="1 2">EbA</strain>
    </source>
</reference>
<dbReference type="Pfam" id="PF13535">
    <property type="entry name" value="ATP-grasp_4"/>
    <property type="match status" value="1"/>
</dbReference>